<organism evidence="1">
    <name type="scientific">viral metagenome</name>
    <dbReference type="NCBI Taxonomy" id="1070528"/>
    <lineage>
        <taxon>unclassified sequences</taxon>
        <taxon>metagenomes</taxon>
        <taxon>organismal metagenomes</taxon>
    </lineage>
</organism>
<sequence length="223" mass="26383">MSALNSVKTLTQLSIEKIIYSLVENFIVISVNEIDIRRYEYLYPVKSEQFQMIDFVFFIEFLDNFYQNLYSETLYDCGLPHHIIKTVLAYINDDETHLLLNVLIDKIEKKINDEILLLEDIYVSEMIAVVKNIDIKSVLFLLFIDKLKLNAKSEALLKIKNKKCKIWGYINMNYNNKINRGQTFVKMIVNGKESYYNVNTLMKNENIEYKVFTNKEEIYLPNP</sequence>
<proteinExistence type="predicted"/>
<name>A0A6C0JSC0_9ZZZZ</name>
<evidence type="ECO:0000313" key="1">
    <source>
        <dbReference type="EMBL" id="QHU07801.1"/>
    </source>
</evidence>
<dbReference type="EMBL" id="MN740687">
    <property type="protein sequence ID" value="QHU07801.1"/>
    <property type="molecule type" value="Genomic_DNA"/>
</dbReference>
<accession>A0A6C0JSC0</accession>
<protein>
    <submittedName>
        <fullName evidence="1">Uncharacterized protein</fullName>
    </submittedName>
</protein>
<dbReference type="AlphaFoldDB" id="A0A6C0JSC0"/>
<reference evidence="1" key="1">
    <citation type="journal article" date="2020" name="Nature">
        <title>Giant virus diversity and host interactions through global metagenomics.</title>
        <authorList>
            <person name="Schulz F."/>
            <person name="Roux S."/>
            <person name="Paez-Espino D."/>
            <person name="Jungbluth S."/>
            <person name="Walsh D.A."/>
            <person name="Denef V.J."/>
            <person name="McMahon K.D."/>
            <person name="Konstantinidis K.T."/>
            <person name="Eloe-Fadrosh E.A."/>
            <person name="Kyrpides N.C."/>
            <person name="Woyke T."/>
        </authorList>
    </citation>
    <scope>NUCLEOTIDE SEQUENCE</scope>
    <source>
        <strain evidence="1">GVMAG-S-1041349-163</strain>
    </source>
</reference>